<accession>A0A9J5Y9L4</accession>
<keyword evidence="2" id="KW-1185">Reference proteome</keyword>
<dbReference type="EMBL" id="JACXVP010000007">
    <property type="protein sequence ID" value="KAG5595988.1"/>
    <property type="molecule type" value="Genomic_DNA"/>
</dbReference>
<name>A0A9J5Y9L4_SOLCO</name>
<dbReference type="Proteomes" id="UP000824120">
    <property type="component" value="Chromosome 7"/>
</dbReference>
<organism evidence="1 2">
    <name type="scientific">Solanum commersonii</name>
    <name type="common">Commerson's wild potato</name>
    <name type="synonym">Commerson's nightshade</name>
    <dbReference type="NCBI Taxonomy" id="4109"/>
    <lineage>
        <taxon>Eukaryota</taxon>
        <taxon>Viridiplantae</taxon>
        <taxon>Streptophyta</taxon>
        <taxon>Embryophyta</taxon>
        <taxon>Tracheophyta</taxon>
        <taxon>Spermatophyta</taxon>
        <taxon>Magnoliopsida</taxon>
        <taxon>eudicotyledons</taxon>
        <taxon>Gunneridae</taxon>
        <taxon>Pentapetalae</taxon>
        <taxon>asterids</taxon>
        <taxon>lamiids</taxon>
        <taxon>Solanales</taxon>
        <taxon>Solanaceae</taxon>
        <taxon>Solanoideae</taxon>
        <taxon>Solaneae</taxon>
        <taxon>Solanum</taxon>
    </lineage>
</organism>
<comment type="caution">
    <text evidence="1">The sequence shown here is derived from an EMBL/GenBank/DDBJ whole genome shotgun (WGS) entry which is preliminary data.</text>
</comment>
<evidence type="ECO:0000313" key="2">
    <source>
        <dbReference type="Proteomes" id="UP000824120"/>
    </source>
</evidence>
<dbReference type="AlphaFoldDB" id="A0A9J5Y9L4"/>
<evidence type="ECO:0000313" key="1">
    <source>
        <dbReference type="EMBL" id="KAG5595988.1"/>
    </source>
</evidence>
<proteinExistence type="predicted"/>
<sequence length="60" mass="7172">MRTLMITRVQHSLREENTLVDYFTNLAFKFCKVITDEGYVEPTCVENRSHPRRRSLKVEI</sequence>
<protein>
    <submittedName>
        <fullName evidence="1">Uncharacterized protein</fullName>
    </submittedName>
</protein>
<reference evidence="1 2" key="1">
    <citation type="submission" date="2020-09" db="EMBL/GenBank/DDBJ databases">
        <title>De no assembly of potato wild relative species, Solanum commersonii.</title>
        <authorList>
            <person name="Cho K."/>
        </authorList>
    </citation>
    <scope>NUCLEOTIDE SEQUENCE [LARGE SCALE GENOMIC DNA]</scope>
    <source>
        <strain evidence="1">LZ3.2</strain>
        <tissue evidence="1">Leaf</tissue>
    </source>
</reference>
<gene>
    <name evidence="1" type="ORF">H5410_037220</name>
</gene>